<dbReference type="EMBL" id="JABBWE010000029">
    <property type="protein sequence ID" value="KAG1793602.1"/>
    <property type="molecule type" value="Genomic_DNA"/>
</dbReference>
<name>A0A9P7ARI8_9AGAM</name>
<proteinExistence type="predicted"/>
<dbReference type="Proteomes" id="UP000719766">
    <property type="component" value="Unassembled WGS sequence"/>
</dbReference>
<keyword evidence="2" id="KW-1185">Reference proteome</keyword>
<dbReference type="GeneID" id="64604439"/>
<gene>
    <name evidence="1" type="ORF">HD556DRAFT_462636</name>
</gene>
<organism evidence="1 2">
    <name type="scientific">Suillus plorans</name>
    <dbReference type="NCBI Taxonomy" id="116603"/>
    <lineage>
        <taxon>Eukaryota</taxon>
        <taxon>Fungi</taxon>
        <taxon>Dikarya</taxon>
        <taxon>Basidiomycota</taxon>
        <taxon>Agaricomycotina</taxon>
        <taxon>Agaricomycetes</taxon>
        <taxon>Agaricomycetidae</taxon>
        <taxon>Boletales</taxon>
        <taxon>Suillineae</taxon>
        <taxon>Suillaceae</taxon>
        <taxon>Suillus</taxon>
    </lineage>
</organism>
<sequence length="152" mass="16550">MQTSLLINVHPGKQNTNNVLHKAHCFIRSSPSRSTTSTRSQCFINHTTVAQITARIIPTISTTASLSLVLLLPPPLVIPKPDVAATISPSPPPLPRHGHTLSATVTALGLFGELFAKQPAMIYTFSPRSFRDSCTDSRRNTLAASRSRECHR</sequence>
<evidence type="ECO:0000313" key="1">
    <source>
        <dbReference type="EMBL" id="KAG1793602.1"/>
    </source>
</evidence>
<comment type="caution">
    <text evidence="1">The sequence shown here is derived from an EMBL/GenBank/DDBJ whole genome shotgun (WGS) entry which is preliminary data.</text>
</comment>
<reference evidence="1" key="1">
    <citation type="journal article" date="2020" name="New Phytol.">
        <title>Comparative genomics reveals dynamic genome evolution in host specialist ectomycorrhizal fungi.</title>
        <authorList>
            <person name="Lofgren L.A."/>
            <person name="Nguyen N.H."/>
            <person name="Vilgalys R."/>
            <person name="Ruytinx J."/>
            <person name="Liao H.L."/>
            <person name="Branco S."/>
            <person name="Kuo A."/>
            <person name="LaButti K."/>
            <person name="Lipzen A."/>
            <person name="Andreopoulos W."/>
            <person name="Pangilinan J."/>
            <person name="Riley R."/>
            <person name="Hundley H."/>
            <person name="Na H."/>
            <person name="Barry K."/>
            <person name="Grigoriev I.V."/>
            <person name="Stajich J.E."/>
            <person name="Kennedy P.G."/>
        </authorList>
    </citation>
    <scope>NUCLEOTIDE SEQUENCE</scope>
    <source>
        <strain evidence="1">S12</strain>
    </source>
</reference>
<dbReference type="RefSeq" id="XP_041160000.1">
    <property type="nucleotide sequence ID" value="XM_041310675.1"/>
</dbReference>
<evidence type="ECO:0000313" key="2">
    <source>
        <dbReference type="Proteomes" id="UP000719766"/>
    </source>
</evidence>
<dbReference type="AlphaFoldDB" id="A0A9P7ARI8"/>
<accession>A0A9P7ARI8</accession>
<protein>
    <submittedName>
        <fullName evidence="1">Uncharacterized protein</fullName>
    </submittedName>
</protein>